<dbReference type="InterPro" id="IPR017508">
    <property type="entry name" value="HipA_N1"/>
</dbReference>
<name>A0A841DZF8_9ACTN</name>
<keyword evidence="7" id="KW-1185">Reference proteome</keyword>
<dbReference type="NCBIfam" id="TIGR03071">
    <property type="entry name" value="couple_hipA"/>
    <property type="match status" value="1"/>
</dbReference>
<dbReference type="GO" id="GO:0005829">
    <property type="term" value="C:cytosol"/>
    <property type="evidence" value="ECO:0007669"/>
    <property type="project" value="TreeGrafter"/>
</dbReference>
<comment type="caution">
    <text evidence="6">The sequence shown here is derived from an EMBL/GenBank/DDBJ whole genome shotgun (WGS) entry which is preliminary data.</text>
</comment>
<evidence type="ECO:0000313" key="7">
    <source>
        <dbReference type="Proteomes" id="UP000558997"/>
    </source>
</evidence>
<evidence type="ECO:0000256" key="3">
    <source>
        <dbReference type="ARBA" id="ARBA00022777"/>
    </source>
</evidence>
<feature type="domain" description="HipA N-terminal subdomain 1" evidence="5">
    <location>
        <begin position="5"/>
        <end position="104"/>
    </location>
</feature>
<organism evidence="6 7">
    <name type="scientific">Kribbella solani</name>
    <dbReference type="NCBI Taxonomy" id="236067"/>
    <lineage>
        <taxon>Bacteria</taxon>
        <taxon>Bacillati</taxon>
        <taxon>Actinomycetota</taxon>
        <taxon>Actinomycetes</taxon>
        <taxon>Propionibacteriales</taxon>
        <taxon>Kribbellaceae</taxon>
        <taxon>Kribbella</taxon>
    </lineage>
</organism>
<feature type="domain" description="HipA-like C-terminal" evidence="4">
    <location>
        <begin position="149"/>
        <end position="381"/>
    </location>
</feature>
<reference evidence="6 7" key="1">
    <citation type="submission" date="2020-08" db="EMBL/GenBank/DDBJ databases">
        <title>Sequencing the genomes of 1000 actinobacteria strains.</title>
        <authorList>
            <person name="Klenk H.-P."/>
        </authorList>
    </citation>
    <scope>NUCLEOTIDE SEQUENCE [LARGE SCALE GENOMIC DNA]</scope>
    <source>
        <strain evidence="6 7">DSM 17294</strain>
    </source>
</reference>
<protein>
    <submittedName>
        <fullName evidence="6">Serine/threonine-protein kinase HipA</fullName>
        <ecNumber evidence="6">2.7.11.1</ecNumber>
    </submittedName>
</protein>
<dbReference type="Proteomes" id="UP000558997">
    <property type="component" value="Unassembled WGS sequence"/>
</dbReference>
<dbReference type="Pfam" id="PF07804">
    <property type="entry name" value="HipA_C"/>
    <property type="match status" value="1"/>
</dbReference>
<dbReference type="CDD" id="cd17808">
    <property type="entry name" value="HipA_Ec_like"/>
    <property type="match status" value="1"/>
</dbReference>
<dbReference type="InterPro" id="IPR052028">
    <property type="entry name" value="HipA_Ser/Thr_kinase"/>
</dbReference>
<accession>A0A841DZF8</accession>
<dbReference type="Pfam" id="PF13657">
    <property type="entry name" value="Couple_hipA"/>
    <property type="match status" value="1"/>
</dbReference>
<keyword evidence="2 6" id="KW-0808">Transferase</keyword>
<keyword evidence="3 6" id="KW-0418">Kinase</keyword>
<dbReference type="EMBL" id="JACHNF010000001">
    <property type="protein sequence ID" value="MBB5981567.1"/>
    <property type="molecule type" value="Genomic_DNA"/>
</dbReference>
<evidence type="ECO:0000313" key="6">
    <source>
        <dbReference type="EMBL" id="MBB5981567.1"/>
    </source>
</evidence>
<dbReference type="AlphaFoldDB" id="A0A841DZF8"/>
<comment type="similarity">
    <text evidence="1">Belongs to the HipA Ser/Thr kinase family.</text>
</comment>
<gene>
    <name evidence="6" type="ORF">HDA44_004908</name>
</gene>
<evidence type="ECO:0000256" key="2">
    <source>
        <dbReference type="ARBA" id="ARBA00022679"/>
    </source>
</evidence>
<dbReference type="EC" id="2.7.11.1" evidence="6"/>
<evidence type="ECO:0000259" key="4">
    <source>
        <dbReference type="Pfam" id="PF07804"/>
    </source>
</evidence>
<sequence length="421" mass="46469">MTERLAVVLYDEVAGHLERAGTDVMPTFTYTDDYVGSGTIPLSLRLPIGSRTYPAGRVEPYLRGLLPENPQTLGQWADRLNTTADDIFGILAEMGWDCPGAVQFCAPERLEELRNRGSQTHPVGEAEIAERLRRLVDQPATWSMPAEHWSLGGQQEKFALTSIDGQWYEARGSAATTHIVKPGIKALLHQALIEHVTMAAAAELAVDVASSRMLRFEDQWAIVVERFDRVVDGAAVRRIHQEDFCQALGRLPAAKYESRGGPRLSDLVALVRRQLTEPEDDLLALADFAAVNLVAGAPDGHSKNISLLLDSTGSRWIAPLYDLATGLSYDSKRVDRSVALSIGGERVFSRIRRRQWEKMARSLDVPAELMIGRVRVLAERYPDAFETALAAVAEVPGADEVAGRTLPQLRTHCENVLRQLS</sequence>
<dbReference type="RefSeq" id="WP_184838164.1">
    <property type="nucleotide sequence ID" value="NZ_BAAAVN010000024.1"/>
</dbReference>
<dbReference type="InterPro" id="IPR012893">
    <property type="entry name" value="HipA-like_C"/>
</dbReference>
<dbReference type="GO" id="GO:0004674">
    <property type="term" value="F:protein serine/threonine kinase activity"/>
    <property type="evidence" value="ECO:0007669"/>
    <property type="project" value="UniProtKB-EC"/>
</dbReference>
<dbReference type="PANTHER" id="PTHR37419">
    <property type="entry name" value="SERINE/THREONINE-PROTEIN KINASE TOXIN HIPA"/>
    <property type="match status" value="1"/>
</dbReference>
<dbReference type="PANTHER" id="PTHR37419:SF1">
    <property type="entry name" value="SERINE_THREONINE-PROTEIN KINASE TOXIN HIPA"/>
    <property type="match status" value="1"/>
</dbReference>
<evidence type="ECO:0000256" key="1">
    <source>
        <dbReference type="ARBA" id="ARBA00010164"/>
    </source>
</evidence>
<evidence type="ECO:0000259" key="5">
    <source>
        <dbReference type="Pfam" id="PF13657"/>
    </source>
</evidence>
<proteinExistence type="inferred from homology"/>